<keyword evidence="9" id="KW-1185">Reference proteome</keyword>
<keyword evidence="5" id="KW-0812">Transmembrane</keyword>
<dbReference type="InterPro" id="IPR025836">
    <property type="entry name" value="Zn_knuckle_CX2CX4HX4C"/>
</dbReference>
<feature type="transmembrane region" description="Helical" evidence="5">
    <location>
        <begin position="146"/>
        <end position="167"/>
    </location>
</feature>
<dbReference type="Gramene" id="evm.model.08.997">
    <property type="protein sequence ID" value="cds.evm.model.08.997"/>
    <property type="gene ID" value="evm.TU.08.997"/>
</dbReference>
<feature type="domain" description="RanBP2-type" evidence="7">
    <location>
        <begin position="5"/>
        <end position="34"/>
    </location>
</feature>
<protein>
    <recommendedName>
        <fullName evidence="10">CCHC-type domain-containing protein</fullName>
    </recommendedName>
</protein>
<evidence type="ECO:0000256" key="2">
    <source>
        <dbReference type="ARBA" id="ARBA00022771"/>
    </source>
</evidence>
<dbReference type="PROSITE" id="PS01358">
    <property type="entry name" value="ZF_RANBP2_1"/>
    <property type="match status" value="1"/>
</dbReference>
<feature type="domain" description="RanBP2-type" evidence="7">
    <location>
        <begin position="50"/>
        <end position="78"/>
    </location>
</feature>
<evidence type="ECO:0000256" key="4">
    <source>
        <dbReference type="PROSITE-ProRule" id="PRU00322"/>
    </source>
</evidence>
<evidence type="ECO:0008006" key="10">
    <source>
        <dbReference type="Google" id="ProtNLM"/>
    </source>
</evidence>
<keyword evidence="3" id="KW-0862">Zinc</keyword>
<evidence type="ECO:0000259" key="7">
    <source>
        <dbReference type="PROSITE" id="PS50199"/>
    </source>
</evidence>
<accession>A0A803QD16</accession>
<sequence>MSWTGSGDWMCGACQHVNFKKRDQCQRCQYPKYGGPDPSTYCYNNRTEVLAGDWFCNCGSHNYASRSQCFRCGSIKNDYGGGYGAQMMTAYGSDNSSAPPGWKSELDVENTIMLAGRFAINAKRKGIMVDWGGLERPFSSVKFRSLTVFVVGEIWVGVCVLGVHLFLCLCAFMEPIITSKPPLKGKNFTCMETSVKLSPCPSSVKALASSSLYGKVIAPMNVDVPTVVEFVAKTWKKPVSIVAMVDDVKTSNVFKFGFDNANDRNWAIANGPWCVRGYTLALQDWTPSVDGPIVFNSLRVWVQVHHLPHEFYSSANGYLLGGLVGNVIKLDLEEDKPASWTTFFKVQVDIDIHRPLFSGCFFDLNSGVKQWLQVKFEKIGIFCYNCGRLGHQRRGCSLSSPVTVAKCDGIPFSMYGPWLSTSSTYHDVFSGPVYGGSSNFSSLAVVKNGGAHRPLLASPTPVAGGSKGFSGIVHRPRRPVMVTHRAAAKPGEV</sequence>
<dbReference type="Pfam" id="PF14392">
    <property type="entry name" value="zf-CCHC_4"/>
    <property type="match status" value="1"/>
</dbReference>
<keyword evidence="5" id="KW-0472">Membrane</keyword>
<evidence type="ECO:0000256" key="1">
    <source>
        <dbReference type="ARBA" id="ARBA00022723"/>
    </source>
</evidence>
<dbReference type="SMART" id="SM00547">
    <property type="entry name" value="ZnF_RBZ"/>
    <property type="match status" value="2"/>
</dbReference>
<dbReference type="GO" id="GO:0008270">
    <property type="term" value="F:zinc ion binding"/>
    <property type="evidence" value="ECO:0007669"/>
    <property type="project" value="UniProtKB-KW"/>
</dbReference>
<dbReference type="EnsemblPlants" id="evm.model.08.997">
    <property type="protein sequence ID" value="cds.evm.model.08.997"/>
    <property type="gene ID" value="evm.TU.08.997"/>
</dbReference>
<reference evidence="8" key="2">
    <citation type="submission" date="2021-03" db="UniProtKB">
        <authorList>
            <consortium name="EnsemblPlants"/>
        </authorList>
    </citation>
    <scope>IDENTIFICATION</scope>
</reference>
<feature type="domain" description="CCHC-type" evidence="6">
    <location>
        <begin position="383"/>
        <end position="396"/>
    </location>
</feature>
<keyword evidence="1" id="KW-0479">Metal-binding</keyword>
<dbReference type="InterPro" id="IPR025558">
    <property type="entry name" value="DUF4283"/>
</dbReference>
<dbReference type="PROSITE" id="PS50199">
    <property type="entry name" value="ZF_RANBP2_2"/>
    <property type="match status" value="2"/>
</dbReference>
<dbReference type="PANTHER" id="PTHR31286">
    <property type="entry name" value="GLYCINE-RICH CELL WALL STRUCTURAL PROTEIN 1.8-LIKE"/>
    <property type="match status" value="1"/>
</dbReference>
<dbReference type="PROSITE" id="PS50158">
    <property type="entry name" value="ZF_CCHC"/>
    <property type="match status" value="1"/>
</dbReference>
<dbReference type="InterPro" id="IPR001876">
    <property type="entry name" value="Znf_RanBP2"/>
</dbReference>
<dbReference type="PANTHER" id="PTHR31286:SF167">
    <property type="entry name" value="OS09G0268800 PROTEIN"/>
    <property type="match status" value="1"/>
</dbReference>
<evidence type="ECO:0000256" key="5">
    <source>
        <dbReference type="SAM" id="Phobius"/>
    </source>
</evidence>
<organism evidence="8 9">
    <name type="scientific">Cannabis sativa</name>
    <name type="common">Hemp</name>
    <name type="synonym">Marijuana</name>
    <dbReference type="NCBI Taxonomy" id="3483"/>
    <lineage>
        <taxon>Eukaryota</taxon>
        <taxon>Viridiplantae</taxon>
        <taxon>Streptophyta</taxon>
        <taxon>Embryophyta</taxon>
        <taxon>Tracheophyta</taxon>
        <taxon>Spermatophyta</taxon>
        <taxon>Magnoliopsida</taxon>
        <taxon>eudicotyledons</taxon>
        <taxon>Gunneridae</taxon>
        <taxon>Pentapetalae</taxon>
        <taxon>rosids</taxon>
        <taxon>fabids</taxon>
        <taxon>Rosales</taxon>
        <taxon>Cannabaceae</taxon>
        <taxon>Cannabis</taxon>
    </lineage>
</organism>
<dbReference type="InterPro" id="IPR001878">
    <property type="entry name" value="Znf_CCHC"/>
</dbReference>
<dbReference type="SUPFAM" id="SSF90209">
    <property type="entry name" value="Ran binding protein zinc finger-like"/>
    <property type="match status" value="2"/>
</dbReference>
<dbReference type="Pfam" id="PF14111">
    <property type="entry name" value="DUF4283"/>
    <property type="match status" value="1"/>
</dbReference>
<dbReference type="InterPro" id="IPR036875">
    <property type="entry name" value="Znf_CCHC_sf"/>
</dbReference>
<dbReference type="AlphaFoldDB" id="A0A803QD16"/>
<evidence type="ECO:0000313" key="9">
    <source>
        <dbReference type="Proteomes" id="UP000596661"/>
    </source>
</evidence>
<dbReference type="SUPFAM" id="SSF57756">
    <property type="entry name" value="Retrovirus zinc finger-like domains"/>
    <property type="match status" value="1"/>
</dbReference>
<dbReference type="InterPro" id="IPR040256">
    <property type="entry name" value="At4g02000-like"/>
</dbReference>
<name>A0A803QD16_CANSA</name>
<reference evidence="8" key="1">
    <citation type="submission" date="2018-11" db="EMBL/GenBank/DDBJ databases">
        <authorList>
            <person name="Grassa J C."/>
        </authorList>
    </citation>
    <scope>NUCLEOTIDE SEQUENCE [LARGE SCALE GENOMIC DNA]</scope>
</reference>
<proteinExistence type="predicted"/>
<dbReference type="InterPro" id="IPR036443">
    <property type="entry name" value="Znf_RanBP2_sf"/>
</dbReference>
<dbReference type="Proteomes" id="UP000596661">
    <property type="component" value="Chromosome 8"/>
</dbReference>
<dbReference type="EMBL" id="UZAU01000694">
    <property type="status" value="NOT_ANNOTATED_CDS"/>
    <property type="molecule type" value="Genomic_DNA"/>
</dbReference>
<keyword evidence="2 4" id="KW-0863">Zinc-finger</keyword>
<evidence type="ECO:0000256" key="3">
    <source>
        <dbReference type="ARBA" id="ARBA00022833"/>
    </source>
</evidence>
<evidence type="ECO:0000313" key="8">
    <source>
        <dbReference type="EnsemblPlants" id="cds.evm.model.08.997"/>
    </source>
</evidence>
<dbReference type="Gene3D" id="4.10.1060.10">
    <property type="entry name" value="Zinc finger, RanBP2-type"/>
    <property type="match status" value="2"/>
</dbReference>
<keyword evidence="5" id="KW-1133">Transmembrane helix</keyword>
<dbReference type="GO" id="GO:0003676">
    <property type="term" value="F:nucleic acid binding"/>
    <property type="evidence" value="ECO:0007669"/>
    <property type="project" value="InterPro"/>
</dbReference>
<evidence type="ECO:0000259" key="6">
    <source>
        <dbReference type="PROSITE" id="PS50158"/>
    </source>
</evidence>